<name>A0A832I253_UNCEI</name>
<dbReference type="AlphaFoldDB" id="A0A832I253"/>
<accession>A0A832I253</accession>
<gene>
    <name evidence="2" type="ORF">ENR23_02600</name>
</gene>
<keyword evidence="1" id="KW-1133">Transmembrane helix</keyword>
<keyword evidence="1" id="KW-0812">Transmembrane</keyword>
<reference evidence="2" key="1">
    <citation type="journal article" date="2020" name="mSystems">
        <title>Genome- and Community-Level Interaction Insights into Carbon Utilization and Element Cycling Functions of Hydrothermarchaeota in Hydrothermal Sediment.</title>
        <authorList>
            <person name="Zhou Z."/>
            <person name="Liu Y."/>
            <person name="Xu W."/>
            <person name="Pan J."/>
            <person name="Luo Z.H."/>
            <person name="Li M."/>
        </authorList>
    </citation>
    <scope>NUCLEOTIDE SEQUENCE [LARGE SCALE GENOMIC DNA]</scope>
    <source>
        <strain evidence="2">SpSt-381</strain>
    </source>
</reference>
<sequence>MRRAPAFALAVAADVVQWALLPLFLAGALSPWDEILDVLVGLALVRLVGWHWAFLPAFVAELVPGVDLVPSWTLAVWIATHGRR</sequence>
<protein>
    <submittedName>
        <fullName evidence="2">Uncharacterized protein</fullName>
    </submittedName>
</protein>
<dbReference type="EMBL" id="DSQF01000004">
    <property type="protein sequence ID" value="HGZ42311.1"/>
    <property type="molecule type" value="Genomic_DNA"/>
</dbReference>
<keyword evidence="1" id="KW-0472">Membrane</keyword>
<feature type="transmembrane region" description="Helical" evidence="1">
    <location>
        <begin position="52"/>
        <end position="79"/>
    </location>
</feature>
<feature type="transmembrane region" description="Helical" evidence="1">
    <location>
        <begin position="7"/>
        <end position="32"/>
    </location>
</feature>
<proteinExistence type="predicted"/>
<evidence type="ECO:0000313" key="2">
    <source>
        <dbReference type="EMBL" id="HGZ42311.1"/>
    </source>
</evidence>
<organism evidence="2">
    <name type="scientific">Eiseniibacteriota bacterium</name>
    <dbReference type="NCBI Taxonomy" id="2212470"/>
    <lineage>
        <taxon>Bacteria</taxon>
        <taxon>Candidatus Eiseniibacteriota</taxon>
    </lineage>
</organism>
<comment type="caution">
    <text evidence="2">The sequence shown here is derived from an EMBL/GenBank/DDBJ whole genome shotgun (WGS) entry which is preliminary data.</text>
</comment>
<evidence type="ECO:0000256" key="1">
    <source>
        <dbReference type="SAM" id="Phobius"/>
    </source>
</evidence>